<sequence length="322" mass="34261">MTDPAVLSTRLDRALDAVRVDVRARRARVGAREVNAESLEDLKQRLATALYEVLHAGAPEATGPNSRALRDPGLERRFRAAMPHHSTRSRATVLSAVDPGSSTCVVSLDGVRVRVPLARLPDPLPPPGTPVTVRHDAARPALSPGFFLVHGSAGRVGSGPMLRVYTHLTCPDAAEDAWAALLRHLEEQAVPYQAKILSCPRQYPRRDAAVVYLSPRFRHVATDLVRVLAGTKGLGESTSCFTEELSPGIATAHEPDDSRPGTAGLSFGQHRTGAVAEGLIAHAEAPGTPRAAAVAASLVAAGIDPADPSRNLRSPAHEPRRR</sequence>
<evidence type="ECO:0000313" key="3">
    <source>
        <dbReference type="Proteomes" id="UP001611548"/>
    </source>
</evidence>
<dbReference type="Pfam" id="PF17914">
    <property type="entry name" value="HopA1"/>
    <property type="match status" value="1"/>
</dbReference>
<dbReference type="InterPro" id="IPR040871">
    <property type="entry name" value="HopA1"/>
</dbReference>
<dbReference type="Proteomes" id="UP001611548">
    <property type="component" value="Unassembled WGS sequence"/>
</dbReference>
<dbReference type="EMBL" id="JBIRWE010000007">
    <property type="protein sequence ID" value="MFI1965976.1"/>
    <property type="molecule type" value="Genomic_DNA"/>
</dbReference>
<gene>
    <name evidence="2" type="ORF">ACH429_18015</name>
</gene>
<keyword evidence="3" id="KW-1185">Reference proteome</keyword>
<proteinExistence type="predicted"/>
<organism evidence="2 3">
    <name type="scientific">Streptomyces pathocidini</name>
    <dbReference type="NCBI Taxonomy" id="1650571"/>
    <lineage>
        <taxon>Bacteria</taxon>
        <taxon>Bacillati</taxon>
        <taxon>Actinomycetota</taxon>
        <taxon>Actinomycetes</taxon>
        <taxon>Kitasatosporales</taxon>
        <taxon>Streptomycetaceae</taxon>
        <taxon>Streptomyces</taxon>
    </lineage>
</organism>
<name>A0ABW7UW86_9ACTN</name>
<evidence type="ECO:0000313" key="2">
    <source>
        <dbReference type="EMBL" id="MFI1965976.1"/>
    </source>
</evidence>
<feature type="region of interest" description="Disordered" evidence="1">
    <location>
        <begin position="249"/>
        <end position="268"/>
    </location>
</feature>
<evidence type="ECO:0000256" key="1">
    <source>
        <dbReference type="SAM" id="MobiDB-lite"/>
    </source>
</evidence>
<reference evidence="2 3" key="1">
    <citation type="submission" date="2024-10" db="EMBL/GenBank/DDBJ databases">
        <title>The Natural Products Discovery Center: Release of the First 8490 Sequenced Strains for Exploring Actinobacteria Biosynthetic Diversity.</title>
        <authorList>
            <person name="Kalkreuter E."/>
            <person name="Kautsar S.A."/>
            <person name="Yang D."/>
            <person name="Bader C.D."/>
            <person name="Teijaro C.N."/>
            <person name="Fluegel L."/>
            <person name="Davis C.M."/>
            <person name="Simpson J.R."/>
            <person name="Lauterbach L."/>
            <person name="Steele A.D."/>
            <person name="Gui C."/>
            <person name="Meng S."/>
            <person name="Li G."/>
            <person name="Viehrig K."/>
            <person name="Ye F."/>
            <person name="Su P."/>
            <person name="Kiefer A.F."/>
            <person name="Nichols A."/>
            <person name="Cepeda A.J."/>
            <person name="Yan W."/>
            <person name="Fan B."/>
            <person name="Jiang Y."/>
            <person name="Adhikari A."/>
            <person name="Zheng C.-J."/>
            <person name="Schuster L."/>
            <person name="Cowan T.M."/>
            <person name="Smanski M.J."/>
            <person name="Chevrette M.G."/>
            <person name="De Carvalho L.P.S."/>
            <person name="Shen B."/>
        </authorList>
    </citation>
    <scope>NUCLEOTIDE SEQUENCE [LARGE SCALE GENOMIC DNA]</scope>
    <source>
        <strain evidence="2 3">NPDC020327</strain>
    </source>
</reference>
<accession>A0ABW7UW86</accession>
<comment type="caution">
    <text evidence="2">The sequence shown here is derived from an EMBL/GenBank/DDBJ whole genome shotgun (WGS) entry which is preliminary data.</text>
</comment>
<dbReference type="RefSeq" id="WP_055472496.1">
    <property type="nucleotide sequence ID" value="NZ_JBIRWE010000007.1"/>
</dbReference>
<protein>
    <submittedName>
        <fullName evidence="2">T3SS effector HopA1 family protein</fullName>
    </submittedName>
</protein>